<dbReference type="PANTHER" id="PTHR19306">
    <property type="entry name" value="STRUCTURAL MAINTENANCE OF CHROMOSOMES 5,6 SMC5, SMC6"/>
    <property type="match status" value="1"/>
</dbReference>
<dbReference type="GO" id="GO:0000724">
    <property type="term" value="P:double-strand break repair via homologous recombination"/>
    <property type="evidence" value="ECO:0007669"/>
    <property type="project" value="TreeGrafter"/>
</dbReference>
<dbReference type="GO" id="GO:0030915">
    <property type="term" value="C:Smc5-Smc6 complex"/>
    <property type="evidence" value="ECO:0007669"/>
    <property type="project" value="TreeGrafter"/>
</dbReference>
<dbReference type="GO" id="GO:0005634">
    <property type="term" value="C:nucleus"/>
    <property type="evidence" value="ECO:0007669"/>
    <property type="project" value="UniProtKB-SubCell"/>
</dbReference>
<evidence type="ECO:0000256" key="10">
    <source>
        <dbReference type="ARBA" id="ARBA00023204"/>
    </source>
</evidence>
<evidence type="ECO:0000256" key="9">
    <source>
        <dbReference type="ARBA" id="ARBA00023172"/>
    </source>
</evidence>
<dbReference type="SUPFAM" id="SSF75553">
    <property type="entry name" value="Smc hinge domain"/>
    <property type="match status" value="1"/>
</dbReference>
<protein>
    <submittedName>
        <fullName evidence="13">Structural maintenance of chromosomes 6 smc6</fullName>
    </submittedName>
</protein>
<evidence type="ECO:0000256" key="6">
    <source>
        <dbReference type="ARBA" id="ARBA00022763"/>
    </source>
</evidence>
<evidence type="ECO:0000256" key="4">
    <source>
        <dbReference type="ARBA" id="ARBA00022454"/>
    </source>
</evidence>
<keyword evidence="4" id="KW-0158">Chromosome</keyword>
<dbReference type="Gene3D" id="3.40.50.300">
    <property type="entry name" value="P-loop containing nucleotide triphosphate hydrolases"/>
    <property type="match status" value="1"/>
</dbReference>
<dbReference type="GO" id="GO:0005524">
    <property type="term" value="F:ATP binding"/>
    <property type="evidence" value="ECO:0007669"/>
    <property type="project" value="UniProtKB-KW"/>
</dbReference>
<keyword evidence="5" id="KW-0547">Nucleotide-binding</keyword>
<dbReference type="GO" id="GO:0051276">
    <property type="term" value="P:chromosome organization"/>
    <property type="evidence" value="ECO:0007669"/>
    <property type="project" value="InterPro"/>
</dbReference>
<evidence type="ECO:0000256" key="8">
    <source>
        <dbReference type="ARBA" id="ARBA00023054"/>
    </source>
</evidence>
<reference evidence="13" key="1">
    <citation type="submission" date="2018-02" db="EMBL/GenBank/DDBJ databases">
        <title>Rhizophora mucronata_Transcriptome.</title>
        <authorList>
            <person name="Meera S.P."/>
            <person name="Sreeshan A."/>
            <person name="Augustine A."/>
        </authorList>
    </citation>
    <scope>NUCLEOTIDE SEQUENCE</scope>
    <source>
        <tissue evidence="13">Leaf</tissue>
    </source>
</reference>
<dbReference type="EMBL" id="GGEC01027428">
    <property type="protein sequence ID" value="MBX07912.1"/>
    <property type="molecule type" value="Transcribed_RNA"/>
</dbReference>
<dbReference type="InterPro" id="IPR036277">
    <property type="entry name" value="SMC_hinge_sf"/>
</dbReference>
<keyword evidence="10" id="KW-0234">DNA repair</keyword>
<feature type="coiled-coil region" evidence="12">
    <location>
        <begin position="160"/>
        <end position="187"/>
    </location>
</feature>
<evidence type="ECO:0000256" key="12">
    <source>
        <dbReference type="SAM" id="Coils"/>
    </source>
</evidence>
<comment type="subcellular location">
    <subcellularLocation>
        <location evidence="2">Chromosome</location>
    </subcellularLocation>
    <subcellularLocation>
        <location evidence="1">Nucleus</location>
    </subcellularLocation>
</comment>
<dbReference type="GO" id="GO:0003684">
    <property type="term" value="F:damaged DNA binding"/>
    <property type="evidence" value="ECO:0007669"/>
    <property type="project" value="TreeGrafter"/>
</dbReference>
<dbReference type="GO" id="GO:0003697">
    <property type="term" value="F:single-stranded DNA binding"/>
    <property type="evidence" value="ECO:0007669"/>
    <property type="project" value="TreeGrafter"/>
</dbReference>
<keyword evidence="11" id="KW-0539">Nucleus</keyword>
<feature type="coiled-coil region" evidence="12">
    <location>
        <begin position="223"/>
        <end position="300"/>
    </location>
</feature>
<evidence type="ECO:0000256" key="11">
    <source>
        <dbReference type="ARBA" id="ARBA00023242"/>
    </source>
</evidence>
<sequence length="517" mass="59689">MKNEGDEAFKPHIYGGAIIIERRITQSANSTTLKNCRGRKVASRKDELRELVEHYNIDVENPCVIMSQDKSREFLHSGNDRDKFKFFYKATLLQQVNDLLQSIDEQLRSANVLVDELEASIKPIERELVQLQGKIKNMEHIEEISQQVQLLKKKLAWSWVYDVDKQLQELSARIEKLRDRIPKCQDKIDWNLHKVESLTDCFMKKKAQIAQMVQKTSEMRKEEDQLKHSLEVAKKEKLELEERHGRQTNQVLNMMKRVRSLEQQVQDVQEQHVKNTQAEESEMEEKLNELQHVIDVANSTISRLKGDESALSDRVSKRVNEMSKLIEEVHSYVKKDKDIRSQILELRQNSSNKVMAFGGDRVTQLLKVIERYHQRFQRPPIGPIGVHVSLVGGDKWALALENAIGRLLNAFIVTSHKDSLLLRSCAAQAEYGNLQIIIYDFSRPRLAIPSHMLPQTSHPTTLSVVKSDDDTVLNVLVDMGNAERQVLVEDYDSGKAVAFDRRVSNLKEVFTLEGYRM</sequence>
<proteinExistence type="inferred from homology"/>
<evidence type="ECO:0000256" key="2">
    <source>
        <dbReference type="ARBA" id="ARBA00004286"/>
    </source>
</evidence>
<keyword evidence="6" id="KW-0227">DNA damage</keyword>
<dbReference type="AlphaFoldDB" id="A0A2P2KQB0"/>
<name>A0A2P2KQB0_RHIMU</name>
<keyword evidence="9" id="KW-0233">DNA recombination</keyword>
<feature type="coiled-coil region" evidence="12">
    <location>
        <begin position="100"/>
        <end position="134"/>
    </location>
</feature>
<keyword evidence="8 12" id="KW-0175">Coiled coil</keyword>
<keyword evidence="7" id="KW-0067">ATP-binding</keyword>
<evidence type="ECO:0000256" key="3">
    <source>
        <dbReference type="ARBA" id="ARBA00006793"/>
    </source>
</evidence>
<evidence type="ECO:0000313" key="13">
    <source>
        <dbReference type="EMBL" id="MBX07912.1"/>
    </source>
</evidence>
<evidence type="ECO:0000256" key="1">
    <source>
        <dbReference type="ARBA" id="ARBA00004123"/>
    </source>
</evidence>
<dbReference type="PANTHER" id="PTHR19306:SF6">
    <property type="entry name" value="STRUCTURAL MAINTENANCE OF CHROMOSOMES PROTEIN 6"/>
    <property type="match status" value="1"/>
</dbReference>
<evidence type="ECO:0000256" key="5">
    <source>
        <dbReference type="ARBA" id="ARBA00022741"/>
    </source>
</evidence>
<comment type="similarity">
    <text evidence="3">Belongs to the SMC family. SMC6 subfamily.</text>
</comment>
<accession>A0A2P2KQB0</accession>
<organism evidence="13">
    <name type="scientific">Rhizophora mucronata</name>
    <name type="common">Asiatic mangrove</name>
    <dbReference type="NCBI Taxonomy" id="61149"/>
    <lineage>
        <taxon>Eukaryota</taxon>
        <taxon>Viridiplantae</taxon>
        <taxon>Streptophyta</taxon>
        <taxon>Embryophyta</taxon>
        <taxon>Tracheophyta</taxon>
        <taxon>Spermatophyta</taxon>
        <taxon>Magnoliopsida</taxon>
        <taxon>eudicotyledons</taxon>
        <taxon>Gunneridae</taxon>
        <taxon>Pentapetalae</taxon>
        <taxon>rosids</taxon>
        <taxon>fabids</taxon>
        <taxon>Malpighiales</taxon>
        <taxon>Rhizophoraceae</taxon>
        <taxon>Rhizophora</taxon>
    </lineage>
</organism>
<evidence type="ECO:0000256" key="7">
    <source>
        <dbReference type="ARBA" id="ARBA00022840"/>
    </source>
</evidence>
<dbReference type="InterPro" id="IPR027417">
    <property type="entry name" value="P-loop_NTPase"/>
</dbReference>
<dbReference type="GO" id="GO:0035861">
    <property type="term" value="C:site of double-strand break"/>
    <property type="evidence" value="ECO:0007669"/>
    <property type="project" value="TreeGrafter"/>
</dbReference>